<dbReference type="InterPro" id="IPR001604">
    <property type="entry name" value="Endo_G_ENPP1-like_dom"/>
</dbReference>
<feature type="signal peptide" evidence="3">
    <location>
        <begin position="1"/>
        <end position="21"/>
    </location>
</feature>
<feature type="domain" description="DNA/RNA non-specific endonuclease/pyrophosphatase/phosphodiesterase" evidence="5">
    <location>
        <begin position="46"/>
        <end position="236"/>
    </location>
</feature>
<keyword evidence="6" id="KW-0255">Endonuclease</keyword>
<dbReference type="GO" id="GO:0046872">
    <property type="term" value="F:metal ion binding"/>
    <property type="evidence" value="ECO:0007669"/>
    <property type="project" value="UniProtKB-KW"/>
</dbReference>
<dbReference type="EMBL" id="CP007501">
    <property type="protein sequence ID" value="AKD24705.1"/>
    <property type="molecule type" value="Genomic_DNA"/>
</dbReference>
<dbReference type="KEGG" id="pdq:CL55_00003720"/>
<dbReference type="GO" id="GO:0003676">
    <property type="term" value="F:nucleic acid binding"/>
    <property type="evidence" value="ECO:0007669"/>
    <property type="project" value="InterPro"/>
</dbReference>
<dbReference type="Proteomes" id="UP000061135">
    <property type="component" value="Chromosome"/>
</dbReference>
<feature type="domain" description="ENPP1-3/EXOG-like endonuclease/phosphodiesterase" evidence="4">
    <location>
        <begin position="47"/>
        <end position="236"/>
    </location>
</feature>
<dbReference type="InterPro" id="IPR040255">
    <property type="entry name" value="Non-specific_endonuclease"/>
</dbReference>
<evidence type="ECO:0000256" key="3">
    <source>
        <dbReference type="SAM" id="SignalP"/>
    </source>
</evidence>
<dbReference type="SUPFAM" id="SSF54060">
    <property type="entry name" value="His-Me finger endonucleases"/>
    <property type="match status" value="1"/>
</dbReference>
<dbReference type="Gene3D" id="3.40.570.10">
    <property type="entry name" value="Extracellular Endonuclease, subunit A"/>
    <property type="match status" value="1"/>
</dbReference>
<evidence type="ECO:0000259" key="4">
    <source>
        <dbReference type="SMART" id="SM00477"/>
    </source>
</evidence>
<protein>
    <submittedName>
        <fullName evidence="6">DNA/RNA endonuclease G, NUC1</fullName>
    </submittedName>
</protein>
<evidence type="ECO:0000256" key="2">
    <source>
        <dbReference type="PIRSR" id="PIRSR640255-2"/>
    </source>
</evidence>
<keyword evidence="7" id="KW-1185">Reference proteome</keyword>
<dbReference type="SMART" id="SM00892">
    <property type="entry name" value="Endonuclease_NS"/>
    <property type="match status" value="1"/>
</dbReference>
<dbReference type="InterPro" id="IPR044925">
    <property type="entry name" value="His-Me_finger_sf"/>
</dbReference>
<keyword evidence="3" id="KW-0732">Signal</keyword>
<keyword evidence="2" id="KW-0479">Metal-binding</keyword>
<dbReference type="PATRIC" id="fig|576611.7.peg.373"/>
<feature type="binding site" evidence="2">
    <location>
        <position position="140"/>
    </location>
    <ligand>
        <name>Mg(2+)</name>
        <dbReference type="ChEBI" id="CHEBI:18420"/>
        <note>catalytic</note>
    </ligand>
</feature>
<dbReference type="HOGENOM" id="CLU_823016_0_0_4"/>
<dbReference type="SMART" id="SM00477">
    <property type="entry name" value="NUC"/>
    <property type="match status" value="1"/>
</dbReference>
<feature type="chain" id="PRO_5002416877" evidence="3">
    <location>
        <begin position="22"/>
        <end position="339"/>
    </location>
</feature>
<dbReference type="AlphaFoldDB" id="A0A0E3ZIV2"/>
<sequence length="339" mass="37848">MNLLAKLFLFSSLWLPLSALALFDQCQDLFPAQQIPSTAQVGRDLCFDDFAVYYSPSDKKPIYTVEKLNGEKLQAPHPRRTNQFYEEARLPAHERALLADYRGSGYDRGHNVPAGDMTSERGMAQSFSLANMMPQARQNNQGIWAKRVEEPTRMYIKRAPGNVYVFTGSVGNAGSIGKGKVTIPSHLYKLVYDPAKKLAWAYWVENTDDAQMTAPISYAELIQRTGIDFHLALEGSESKSSKPAEKSSSESKPTVGGWYPVFFDQYSAEKLVTLISHIKAGKVASVQIQYDRNLELAQKLVQEIQVQSSLQATLSQSSPPDSANVIYERNRVIAIVRSK</sequence>
<dbReference type="PANTHER" id="PTHR13966:SF5">
    <property type="entry name" value="ENDONUCLEASE G, MITOCHONDRIAL"/>
    <property type="match status" value="1"/>
</dbReference>
<evidence type="ECO:0000313" key="7">
    <source>
        <dbReference type="Proteomes" id="UP000061135"/>
    </source>
</evidence>
<dbReference type="InterPro" id="IPR044929">
    <property type="entry name" value="DNA/RNA_non-sp_Endonuclease_sf"/>
</dbReference>
<dbReference type="GO" id="GO:0004519">
    <property type="term" value="F:endonuclease activity"/>
    <property type="evidence" value="ECO:0007669"/>
    <property type="project" value="UniProtKB-KW"/>
</dbReference>
<evidence type="ECO:0000313" key="6">
    <source>
        <dbReference type="EMBL" id="AKD24705.1"/>
    </source>
</evidence>
<dbReference type="RefSeq" id="WP_046329624.1">
    <property type="nucleotide sequence ID" value="NZ_CP007501.1"/>
</dbReference>
<name>A0A0E3ZIV2_9BURK</name>
<dbReference type="Pfam" id="PF01223">
    <property type="entry name" value="Endonuclease_NS"/>
    <property type="match status" value="1"/>
</dbReference>
<dbReference type="InterPro" id="IPR020821">
    <property type="entry name" value="ENPP1-3/EXOG-like_nuc-like"/>
</dbReference>
<keyword evidence="6" id="KW-0540">Nuclease</keyword>
<gene>
    <name evidence="6" type="ORF">CL55_00003720</name>
</gene>
<reference evidence="6 7" key="1">
    <citation type="submission" date="2014-03" db="EMBL/GenBank/DDBJ databases">
        <title>Genome of Polynucleobacter strain MWH-MoK4.</title>
        <authorList>
            <person name="Hahn M.W."/>
        </authorList>
    </citation>
    <scope>NUCLEOTIDE SEQUENCE [LARGE SCALE GENOMIC DNA]</scope>
    <source>
        <strain evidence="6 7">MWH-MoK4</strain>
    </source>
</reference>
<dbReference type="PANTHER" id="PTHR13966">
    <property type="entry name" value="ENDONUCLEASE RELATED"/>
    <property type="match status" value="1"/>
</dbReference>
<dbReference type="STRING" id="1835254.CL55_00003720"/>
<dbReference type="GO" id="GO:0016787">
    <property type="term" value="F:hydrolase activity"/>
    <property type="evidence" value="ECO:0007669"/>
    <property type="project" value="InterPro"/>
</dbReference>
<feature type="active site" description="Proton acceptor" evidence="1">
    <location>
        <position position="110"/>
    </location>
</feature>
<evidence type="ECO:0000259" key="5">
    <source>
        <dbReference type="SMART" id="SM00892"/>
    </source>
</evidence>
<evidence type="ECO:0000256" key="1">
    <source>
        <dbReference type="PIRSR" id="PIRSR640255-1"/>
    </source>
</evidence>
<keyword evidence="6" id="KW-0378">Hydrolase</keyword>
<accession>A0A0E3ZIV2</accession>
<proteinExistence type="predicted"/>
<organism evidence="6 7">
    <name type="scientific">Polynucleobacter duraquae</name>
    <dbReference type="NCBI Taxonomy" id="1835254"/>
    <lineage>
        <taxon>Bacteria</taxon>
        <taxon>Pseudomonadati</taxon>
        <taxon>Pseudomonadota</taxon>
        <taxon>Betaproteobacteria</taxon>
        <taxon>Burkholderiales</taxon>
        <taxon>Burkholderiaceae</taxon>
        <taxon>Polynucleobacter</taxon>
    </lineage>
</organism>
<dbReference type="OrthoDB" id="9811262at2"/>